<dbReference type="EC" id="3.3.2.10" evidence="3"/>
<reference evidence="3 4" key="1">
    <citation type="submission" date="2019-02" db="EMBL/GenBank/DDBJ databases">
        <title>Deep-cultivation of Planctomycetes and their phenomic and genomic characterization uncovers novel biology.</title>
        <authorList>
            <person name="Wiegand S."/>
            <person name="Jogler M."/>
            <person name="Boedeker C."/>
            <person name="Pinto D."/>
            <person name="Vollmers J."/>
            <person name="Rivas-Marin E."/>
            <person name="Kohn T."/>
            <person name="Peeters S.H."/>
            <person name="Heuer A."/>
            <person name="Rast P."/>
            <person name="Oberbeckmann S."/>
            <person name="Bunk B."/>
            <person name="Jeske O."/>
            <person name="Meyerdierks A."/>
            <person name="Storesund J.E."/>
            <person name="Kallscheuer N."/>
            <person name="Luecker S."/>
            <person name="Lage O.M."/>
            <person name="Pohl T."/>
            <person name="Merkel B.J."/>
            <person name="Hornburger P."/>
            <person name="Mueller R.-W."/>
            <person name="Bruemmer F."/>
            <person name="Labrenz M."/>
            <person name="Spormann A.M."/>
            <person name="Op den Camp H."/>
            <person name="Overmann J."/>
            <person name="Amann R."/>
            <person name="Jetten M.S.M."/>
            <person name="Mascher T."/>
            <person name="Medema M.H."/>
            <person name="Devos D.P."/>
            <person name="Kaster A.-K."/>
            <person name="Ovreas L."/>
            <person name="Rohde M."/>
            <person name="Galperin M.Y."/>
            <person name="Jogler C."/>
        </authorList>
    </citation>
    <scope>NUCLEOTIDE SEQUENCE [LARGE SCALE GENOMIC DNA]</scope>
    <source>
        <strain evidence="3 4">TBK1r</strain>
    </source>
</reference>
<dbReference type="SUPFAM" id="SSF53474">
    <property type="entry name" value="alpha/beta-Hydrolases"/>
    <property type="match status" value="1"/>
</dbReference>
<evidence type="ECO:0000256" key="1">
    <source>
        <dbReference type="ARBA" id="ARBA00022801"/>
    </source>
</evidence>
<dbReference type="PRINTS" id="PR00412">
    <property type="entry name" value="EPOXHYDRLASE"/>
</dbReference>
<dbReference type="Gene3D" id="3.40.50.1820">
    <property type="entry name" value="alpha/beta hydrolase"/>
    <property type="match status" value="1"/>
</dbReference>
<sequence length="311" mass="34769">MNTPNLIFFAFTFLGVFAGTANTRANDLGEHGFADNDGVRIHYVTAGEGPLVVMLHGFPDYWYTWRKQMPEIAKNHQVVAIDLRGFNKSDKPEGVDNYALPELVGDVEAVIKHFGQTGATVIGHDWGGMIAWSFAMQHPEMTERLVVLNLPHPACLTRELANNPAQQNASAYARGFQQADAASKLTAEGLTFWVKDAEARGNYIEAFERSSFDGMLNYYKANYPREPYKQQTDFPKVKCPVLMIHGLRDTALLADGLSGTWNYLEKPLTLVTVPNADHFVQQDAPEVVTQTIVRWLQSTLLGQESPRCVRH</sequence>
<dbReference type="Proteomes" id="UP000318081">
    <property type="component" value="Chromosome"/>
</dbReference>
<dbReference type="InterPro" id="IPR000073">
    <property type="entry name" value="AB_hydrolase_1"/>
</dbReference>
<dbReference type="Pfam" id="PF00561">
    <property type="entry name" value="Abhydrolase_1"/>
    <property type="match status" value="1"/>
</dbReference>
<evidence type="ECO:0000313" key="4">
    <source>
        <dbReference type="Proteomes" id="UP000318081"/>
    </source>
</evidence>
<name>A0ABX5XJJ5_9BACT</name>
<dbReference type="InterPro" id="IPR000639">
    <property type="entry name" value="Epox_hydrolase-like"/>
</dbReference>
<evidence type="ECO:0000259" key="2">
    <source>
        <dbReference type="Pfam" id="PF00561"/>
    </source>
</evidence>
<feature type="domain" description="AB hydrolase-1" evidence="2">
    <location>
        <begin position="50"/>
        <end position="282"/>
    </location>
</feature>
<dbReference type="PRINTS" id="PR00111">
    <property type="entry name" value="ABHYDROLASE"/>
</dbReference>
<keyword evidence="4" id="KW-1185">Reference proteome</keyword>
<dbReference type="InterPro" id="IPR029058">
    <property type="entry name" value="AB_hydrolase_fold"/>
</dbReference>
<dbReference type="PANTHER" id="PTHR43329">
    <property type="entry name" value="EPOXIDE HYDROLASE"/>
    <property type="match status" value="1"/>
</dbReference>
<dbReference type="EMBL" id="CP036432">
    <property type="protein sequence ID" value="QDV82162.1"/>
    <property type="molecule type" value="Genomic_DNA"/>
</dbReference>
<evidence type="ECO:0000313" key="3">
    <source>
        <dbReference type="EMBL" id="QDV82162.1"/>
    </source>
</evidence>
<protein>
    <submittedName>
        <fullName evidence="3">Soluble epoxide hydrolase</fullName>
        <ecNumber evidence="3">3.3.2.10</ecNumber>
    </submittedName>
</protein>
<keyword evidence="1 3" id="KW-0378">Hydrolase</keyword>
<dbReference type="GO" id="GO:0004301">
    <property type="term" value="F:epoxide hydrolase activity"/>
    <property type="evidence" value="ECO:0007669"/>
    <property type="project" value="UniProtKB-EC"/>
</dbReference>
<proteinExistence type="predicted"/>
<gene>
    <name evidence="3" type="ORF">TBK1r_10870</name>
</gene>
<accession>A0ABX5XJJ5</accession>
<organism evidence="3 4">
    <name type="scientific">Stieleria magnilauensis</name>
    <dbReference type="NCBI Taxonomy" id="2527963"/>
    <lineage>
        <taxon>Bacteria</taxon>
        <taxon>Pseudomonadati</taxon>
        <taxon>Planctomycetota</taxon>
        <taxon>Planctomycetia</taxon>
        <taxon>Pirellulales</taxon>
        <taxon>Pirellulaceae</taxon>
        <taxon>Stieleria</taxon>
    </lineage>
</organism>